<dbReference type="PANTHER" id="PTHR34387:SF1">
    <property type="entry name" value="PERIPLASMIC IMMUNOGENIC PROTEIN"/>
    <property type="match status" value="1"/>
</dbReference>
<dbReference type="HOGENOM" id="CLU_096029_0_0_10"/>
<evidence type="ECO:0008006" key="4">
    <source>
        <dbReference type="Google" id="ProtNLM"/>
    </source>
</evidence>
<dbReference type="GO" id="GO:0006974">
    <property type="term" value="P:DNA damage response"/>
    <property type="evidence" value="ECO:0007669"/>
    <property type="project" value="TreeGrafter"/>
</dbReference>
<dbReference type="Pfam" id="PF04402">
    <property type="entry name" value="SIMPL"/>
    <property type="match status" value="1"/>
</dbReference>
<keyword evidence="1" id="KW-0732">Signal</keyword>
<evidence type="ECO:0000313" key="2">
    <source>
        <dbReference type="EMBL" id="AFD08324.1"/>
    </source>
</evidence>
<feature type="chain" id="PRO_5003613485" description="Periplasmic/secreted protein" evidence="1">
    <location>
        <begin position="20"/>
        <end position="239"/>
    </location>
</feature>
<dbReference type="eggNOG" id="COG2968">
    <property type="taxonomic scope" value="Bacteria"/>
</dbReference>
<dbReference type="Gene3D" id="3.30.110.170">
    <property type="entry name" value="Protein of unknown function (DUF541), domain 1"/>
    <property type="match status" value="1"/>
</dbReference>
<evidence type="ECO:0000256" key="1">
    <source>
        <dbReference type="SAM" id="SignalP"/>
    </source>
</evidence>
<dbReference type="RefSeq" id="WP_014681547.1">
    <property type="nucleotide sequence ID" value="NC_017770.1"/>
</dbReference>
<dbReference type="Gene3D" id="3.30.70.2970">
    <property type="entry name" value="Protein of unknown function (DUF541), domain 2"/>
    <property type="match status" value="1"/>
</dbReference>
<name>H8KWZ5_SOLCM</name>
<dbReference type="InterPro" id="IPR007497">
    <property type="entry name" value="SIMPL/DUF541"/>
</dbReference>
<keyword evidence="3" id="KW-1185">Reference proteome</keyword>
<feature type="signal peptide" evidence="1">
    <location>
        <begin position="1"/>
        <end position="19"/>
    </location>
</feature>
<accession>H8KWZ5</accession>
<organism evidence="2 3">
    <name type="scientific">Solitalea canadensis (strain ATCC 29591 / DSM 3403 / JCM 21819 / LMG 8368 / NBRC 15130 / NCIMB 12057 / USAM 9D)</name>
    <name type="common">Flexibacter canadensis</name>
    <dbReference type="NCBI Taxonomy" id="929556"/>
    <lineage>
        <taxon>Bacteria</taxon>
        <taxon>Pseudomonadati</taxon>
        <taxon>Bacteroidota</taxon>
        <taxon>Sphingobacteriia</taxon>
        <taxon>Sphingobacteriales</taxon>
        <taxon>Sphingobacteriaceae</taxon>
        <taxon>Solitalea</taxon>
    </lineage>
</organism>
<protein>
    <recommendedName>
        <fullName evidence="4">Periplasmic/secreted protein</fullName>
    </recommendedName>
</protein>
<evidence type="ECO:0000313" key="3">
    <source>
        <dbReference type="Proteomes" id="UP000007590"/>
    </source>
</evidence>
<dbReference type="OrthoDB" id="1242975at2"/>
<proteinExistence type="predicted"/>
<dbReference type="PANTHER" id="PTHR34387">
    <property type="entry name" value="SLR1258 PROTEIN"/>
    <property type="match status" value="1"/>
</dbReference>
<dbReference type="InterPro" id="IPR052022">
    <property type="entry name" value="26kDa_periplasmic_antigen"/>
</dbReference>
<gene>
    <name evidence="2" type="ordered locus">Solca_3317</name>
</gene>
<dbReference type="KEGG" id="scn:Solca_3317"/>
<dbReference type="EMBL" id="CP003349">
    <property type="protein sequence ID" value="AFD08324.1"/>
    <property type="molecule type" value="Genomic_DNA"/>
</dbReference>
<sequence>MKRIIASLAMVVAGFTAMAQTTTNVAPVKKIEVTGNAEMEIIPDIIYLNISLKEYYKDNNNKNKVSIDAVEKQLQQAVIDAGIPKENFMLDNVYGYNYDWNVRDKKRDPNFLARKQYKLKLTKLDKVNDILSAVDPKGIESVNVAEFTHSKIEEFKKELKIKAMKDAKEKATYLTAAIGEQVSGILEIYDNESQPSYYPRPMAMYKSAAMEMDAAGAMPEIDFKTIKLRSDVRLIFSIK</sequence>
<reference evidence="2" key="1">
    <citation type="submission" date="2012-02" db="EMBL/GenBank/DDBJ databases">
        <title>The complete genome of Solitalea canadensis DSM 3403.</title>
        <authorList>
            <consortium name="US DOE Joint Genome Institute (JGI-PGF)"/>
            <person name="Lucas S."/>
            <person name="Copeland A."/>
            <person name="Lapidus A."/>
            <person name="Glavina del Rio T."/>
            <person name="Dalin E."/>
            <person name="Tice H."/>
            <person name="Bruce D."/>
            <person name="Goodwin L."/>
            <person name="Pitluck S."/>
            <person name="Peters L."/>
            <person name="Ovchinnikova G."/>
            <person name="Lu M."/>
            <person name="Kyrpides N."/>
            <person name="Mavromatis K."/>
            <person name="Ivanova N."/>
            <person name="Brettin T."/>
            <person name="Detter J.C."/>
            <person name="Han C."/>
            <person name="Larimer F."/>
            <person name="Land M."/>
            <person name="Hauser L."/>
            <person name="Markowitz V."/>
            <person name="Cheng J.-F."/>
            <person name="Hugenholtz P."/>
            <person name="Woyke T."/>
            <person name="Wu D."/>
            <person name="Spring S."/>
            <person name="Schroeder M."/>
            <person name="Kopitz M."/>
            <person name="Brambilla E."/>
            <person name="Klenk H.-P."/>
            <person name="Eisen J.A."/>
        </authorList>
    </citation>
    <scope>NUCLEOTIDE SEQUENCE</scope>
    <source>
        <strain evidence="2">DSM 3403</strain>
    </source>
</reference>
<dbReference type="Proteomes" id="UP000007590">
    <property type="component" value="Chromosome"/>
</dbReference>
<dbReference type="AlphaFoldDB" id="H8KWZ5"/>
<dbReference type="STRING" id="929556.Solca_3317"/>